<sequence length="378" mass="43834">MRTDSGKMPQNSLLSRCATDLNTIKTNIFSFYRVLFLSLKQNPIVSVMKKNRNFLGKYVDMCTDFGMKLYFGPDGGKPNLINFLNGLFEGEKVIKDLEYRPAEHNGTQEADRKVIFDLYCTSEDGSHFIIEMQQLSQEFFKDRTVYYTSRLINKLVPRGHKGNTYELPEVYFIGILNFVLDRSVSEQYYYDVALCDRESNVVFYDKLGYKLLVLPNFKKEQSEIKRYMDMWLYLFKHMEELDEMPKFLDNRVFGLIFDIGKVANLTESDMKLYESSLKNKRDAESVRLTAIKEGLREGRERGLQEGLQKGMEEGMEKGIEKGIEKGMEKGLQKGRSEERARAEAEKLKSALNLKKRGLRAEDIAEDLGLTVEQVEELK</sequence>
<dbReference type="Pfam" id="PF12784">
    <property type="entry name" value="PDDEXK_2"/>
    <property type="match status" value="1"/>
</dbReference>
<dbReference type="InterPro" id="IPR010106">
    <property type="entry name" value="RpnA"/>
</dbReference>
<evidence type="ECO:0008006" key="3">
    <source>
        <dbReference type="Google" id="ProtNLM"/>
    </source>
</evidence>
<evidence type="ECO:0000313" key="2">
    <source>
        <dbReference type="Proteomes" id="UP000238642"/>
    </source>
</evidence>
<dbReference type="Proteomes" id="UP000238642">
    <property type="component" value="Unassembled WGS sequence"/>
</dbReference>
<comment type="caution">
    <text evidence="1">The sequence shown here is derived from an EMBL/GenBank/DDBJ whole genome shotgun (WGS) entry which is preliminary data.</text>
</comment>
<keyword evidence="2" id="KW-1185">Reference proteome</keyword>
<name>A0A2S9JM47_9SPHI</name>
<dbReference type="NCBIfam" id="TIGR01784">
    <property type="entry name" value="T_den_put_tspse"/>
    <property type="match status" value="1"/>
</dbReference>
<reference evidence="1 2" key="1">
    <citation type="submission" date="2018-02" db="EMBL/GenBank/DDBJ databases">
        <title>The draft genome of Sphingobacterium gobiense H7.</title>
        <authorList>
            <person name="Li L."/>
            <person name="Liu L."/>
            <person name="Zhang X."/>
            <person name="Wang T."/>
            <person name="Liang L."/>
        </authorList>
    </citation>
    <scope>NUCLEOTIDE SEQUENCE [LARGE SCALE GENOMIC DNA]</scope>
    <source>
        <strain evidence="1 2">ACCC 05757</strain>
    </source>
</reference>
<evidence type="ECO:0000313" key="1">
    <source>
        <dbReference type="EMBL" id="PRD54235.1"/>
    </source>
</evidence>
<dbReference type="EMBL" id="PVBS01000002">
    <property type="protein sequence ID" value="PRD54235.1"/>
    <property type="molecule type" value="Genomic_DNA"/>
</dbReference>
<gene>
    <name evidence="1" type="ORF">C5749_12215</name>
</gene>
<proteinExistence type="predicted"/>
<dbReference type="AlphaFoldDB" id="A0A2S9JM47"/>
<accession>A0A2S9JM47</accession>
<protein>
    <recommendedName>
        <fullName evidence="3">Rpn family recombination-promoting nuclease/putative transposase</fullName>
    </recommendedName>
</protein>
<dbReference type="PANTHER" id="PTHR41317:SF1">
    <property type="entry name" value="PD-(D_E)XK NUCLEASE FAMILY TRANSPOSASE"/>
    <property type="match status" value="1"/>
</dbReference>
<dbReference type="PANTHER" id="PTHR41317">
    <property type="entry name" value="PD-(D_E)XK NUCLEASE FAMILY TRANSPOSASE"/>
    <property type="match status" value="1"/>
</dbReference>
<dbReference type="OrthoDB" id="9803508at2"/>
<organism evidence="1 2">
    <name type="scientific">Sphingobacterium gobiense</name>
    <dbReference type="NCBI Taxonomy" id="1382456"/>
    <lineage>
        <taxon>Bacteria</taxon>
        <taxon>Pseudomonadati</taxon>
        <taxon>Bacteroidota</taxon>
        <taxon>Sphingobacteriia</taxon>
        <taxon>Sphingobacteriales</taxon>
        <taxon>Sphingobacteriaceae</taxon>
        <taxon>Sphingobacterium</taxon>
    </lineage>
</organism>